<accession>A0ABQ9ZNP6</accession>
<comment type="caution">
    <text evidence="1">The sequence shown here is derived from an EMBL/GenBank/DDBJ whole genome shotgun (WGS) entry which is preliminary data.</text>
</comment>
<sequence>MRTTEATHRSTQYGQHVENYLSVLVLLAIIKWYVDKLQMRLDQRQHERLSFIAICGTGLGCLSFDAHETI</sequence>
<organism evidence="1 2">
    <name type="scientific">Daphnia magna</name>
    <dbReference type="NCBI Taxonomy" id="35525"/>
    <lineage>
        <taxon>Eukaryota</taxon>
        <taxon>Metazoa</taxon>
        <taxon>Ecdysozoa</taxon>
        <taxon>Arthropoda</taxon>
        <taxon>Crustacea</taxon>
        <taxon>Branchiopoda</taxon>
        <taxon>Diplostraca</taxon>
        <taxon>Cladocera</taxon>
        <taxon>Anomopoda</taxon>
        <taxon>Daphniidae</taxon>
        <taxon>Daphnia</taxon>
    </lineage>
</organism>
<dbReference type="Proteomes" id="UP001234178">
    <property type="component" value="Unassembled WGS sequence"/>
</dbReference>
<protein>
    <submittedName>
        <fullName evidence="1">Uncharacterized protein</fullName>
    </submittedName>
</protein>
<evidence type="ECO:0000313" key="1">
    <source>
        <dbReference type="EMBL" id="KAK4014557.1"/>
    </source>
</evidence>
<name>A0ABQ9ZNP6_9CRUS</name>
<proteinExistence type="predicted"/>
<gene>
    <name evidence="1" type="ORF">OUZ56_027079</name>
</gene>
<keyword evidence="2" id="KW-1185">Reference proteome</keyword>
<reference evidence="1 2" key="1">
    <citation type="journal article" date="2023" name="Nucleic Acids Res.">
        <title>The hologenome of Daphnia magna reveals possible DNA methylation and microbiome-mediated evolution of the host genome.</title>
        <authorList>
            <person name="Chaturvedi A."/>
            <person name="Li X."/>
            <person name="Dhandapani V."/>
            <person name="Marshall H."/>
            <person name="Kissane S."/>
            <person name="Cuenca-Cambronero M."/>
            <person name="Asole G."/>
            <person name="Calvet F."/>
            <person name="Ruiz-Romero M."/>
            <person name="Marangio P."/>
            <person name="Guigo R."/>
            <person name="Rago D."/>
            <person name="Mirbahai L."/>
            <person name="Eastwood N."/>
            <person name="Colbourne J.K."/>
            <person name="Zhou J."/>
            <person name="Mallon E."/>
            <person name="Orsini L."/>
        </authorList>
    </citation>
    <scope>NUCLEOTIDE SEQUENCE [LARGE SCALE GENOMIC DNA]</scope>
    <source>
        <strain evidence="1">LRV0_1</strain>
    </source>
</reference>
<dbReference type="EMBL" id="JAOYFB010000004">
    <property type="protein sequence ID" value="KAK4014557.1"/>
    <property type="molecule type" value="Genomic_DNA"/>
</dbReference>
<evidence type="ECO:0000313" key="2">
    <source>
        <dbReference type="Proteomes" id="UP001234178"/>
    </source>
</evidence>